<dbReference type="SUPFAM" id="SSF52540">
    <property type="entry name" value="P-loop containing nucleoside triphosphate hydrolases"/>
    <property type="match status" value="1"/>
</dbReference>
<accession>A0A4V1J1J1</accession>
<name>A0A4V1J1J1_9FUNG</name>
<evidence type="ECO:0000313" key="5">
    <source>
        <dbReference type="Proteomes" id="UP000278143"/>
    </source>
</evidence>
<reference evidence="5" key="1">
    <citation type="journal article" date="2018" name="Nat. Microbiol.">
        <title>Leveraging single-cell genomics to expand the fungal tree of life.</title>
        <authorList>
            <person name="Ahrendt S.R."/>
            <person name="Quandt C.A."/>
            <person name="Ciobanu D."/>
            <person name="Clum A."/>
            <person name="Salamov A."/>
            <person name="Andreopoulos B."/>
            <person name="Cheng J.F."/>
            <person name="Woyke T."/>
            <person name="Pelin A."/>
            <person name="Henrissat B."/>
            <person name="Reynolds N.K."/>
            <person name="Benny G.L."/>
            <person name="Smith M.E."/>
            <person name="James T.Y."/>
            <person name="Grigoriev I.V."/>
        </authorList>
    </citation>
    <scope>NUCLEOTIDE SEQUENCE [LARGE SCALE GENOMIC DNA]</scope>
    <source>
        <strain evidence="5">Benny S71-1</strain>
    </source>
</reference>
<dbReference type="Pfam" id="PF01926">
    <property type="entry name" value="MMR_HSR1"/>
    <property type="match status" value="1"/>
</dbReference>
<dbReference type="OrthoDB" id="269151at2759"/>
<keyword evidence="1" id="KW-0547">Nucleotide-binding</keyword>
<dbReference type="AlphaFoldDB" id="A0A4V1J1J1"/>
<dbReference type="InterPro" id="IPR006073">
    <property type="entry name" value="GTP-bd"/>
</dbReference>
<sequence length="210" mass="23111">MRQRLIWHWLQHTEVARSGRGRLSRTTVLVVGMPNVGKSSIINALRRVGVGRGKAAATGAQPGVTRTVAGTIKVFEDPDVYLIDSPGVMVPRIDDPVTSLKVAVTGGIRDHLADEEIMVDYLLFRLNQLNNTRYVNLFGLECPTDDVHTLLARTAARIGAVRRGGETDTSAAAMYILRKYREGRLGRFTLDSFDEATLGSYFHPTSNKAC</sequence>
<evidence type="ECO:0000256" key="1">
    <source>
        <dbReference type="ARBA" id="ARBA00022741"/>
    </source>
</evidence>
<dbReference type="EMBL" id="KZ989828">
    <property type="protein sequence ID" value="RKP25239.1"/>
    <property type="molecule type" value="Genomic_DNA"/>
</dbReference>
<keyword evidence="4" id="KW-0378">Hydrolase</keyword>
<dbReference type="InterPro" id="IPR027417">
    <property type="entry name" value="P-loop_NTPase"/>
</dbReference>
<dbReference type="PANTHER" id="PTHR45782">
    <property type="entry name" value="MITOCHONDRIAL RIBOSOME-ASSOCIATED GTPASE 1"/>
    <property type="match status" value="1"/>
</dbReference>
<evidence type="ECO:0000313" key="4">
    <source>
        <dbReference type="EMBL" id="RKP25239.1"/>
    </source>
</evidence>
<feature type="domain" description="G" evidence="3">
    <location>
        <begin position="27"/>
        <end position="93"/>
    </location>
</feature>
<proteinExistence type="predicted"/>
<dbReference type="Proteomes" id="UP000278143">
    <property type="component" value="Unassembled WGS sequence"/>
</dbReference>
<dbReference type="GO" id="GO:0003924">
    <property type="term" value="F:GTPase activity"/>
    <property type="evidence" value="ECO:0007669"/>
    <property type="project" value="TreeGrafter"/>
</dbReference>
<keyword evidence="5" id="KW-1185">Reference proteome</keyword>
<keyword evidence="2" id="KW-0342">GTP-binding</keyword>
<dbReference type="InterPro" id="IPR023179">
    <property type="entry name" value="GTP-bd_ortho_bundle_sf"/>
</dbReference>
<dbReference type="GO" id="GO:0005739">
    <property type="term" value="C:mitochondrion"/>
    <property type="evidence" value="ECO:0007669"/>
    <property type="project" value="TreeGrafter"/>
</dbReference>
<dbReference type="PANTHER" id="PTHR45782:SF4">
    <property type="entry name" value="MITOCHONDRIAL RIBOSOME-ASSOCIATED GTPASE 1"/>
    <property type="match status" value="1"/>
</dbReference>
<evidence type="ECO:0000256" key="2">
    <source>
        <dbReference type="ARBA" id="ARBA00023134"/>
    </source>
</evidence>
<dbReference type="GO" id="GO:0005525">
    <property type="term" value="F:GTP binding"/>
    <property type="evidence" value="ECO:0007669"/>
    <property type="project" value="UniProtKB-KW"/>
</dbReference>
<protein>
    <submittedName>
        <fullName evidence="4">P-loop containing nucleoside triphosphate hydrolase protein</fullName>
    </submittedName>
</protein>
<dbReference type="GO" id="GO:0032543">
    <property type="term" value="P:mitochondrial translation"/>
    <property type="evidence" value="ECO:0007669"/>
    <property type="project" value="TreeGrafter"/>
</dbReference>
<gene>
    <name evidence="4" type="ORF">SYNPS1DRAFT_15959</name>
</gene>
<dbReference type="Gene3D" id="1.10.1580.10">
    <property type="match status" value="1"/>
</dbReference>
<evidence type="ECO:0000259" key="3">
    <source>
        <dbReference type="Pfam" id="PF01926"/>
    </source>
</evidence>
<organism evidence="4 5">
    <name type="scientific">Syncephalis pseudoplumigaleata</name>
    <dbReference type="NCBI Taxonomy" id="1712513"/>
    <lineage>
        <taxon>Eukaryota</taxon>
        <taxon>Fungi</taxon>
        <taxon>Fungi incertae sedis</taxon>
        <taxon>Zoopagomycota</taxon>
        <taxon>Zoopagomycotina</taxon>
        <taxon>Zoopagomycetes</taxon>
        <taxon>Zoopagales</taxon>
        <taxon>Piptocephalidaceae</taxon>
        <taxon>Syncephalis</taxon>
    </lineage>
</organism>
<dbReference type="Gene3D" id="3.40.50.300">
    <property type="entry name" value="P-loop containing nucleotide triphosphate hydrolases"/>
    <property type="match status" value="1"/>
</dbReference>